<name>A0ACB7ZIJ3_9ERIC</name>
<comment type="caution">
    <text evidence="1">The sequence shown here is derived from an EMBL/GenBank/DDBJ whole genome shotgun (WGS) entry which is preliminary data.</text>
</comment>
<keyword evidence="2" id="KW-1185">Reference proteome</keyword>
<sequence length="364" mass="42433">MDISQEALEATDSQSDDSAISDEVNQPYRRRSEALGFLHSVRLAYGADSKEYVEFSYLMHEYENERTNNQALQLRIRDLFKENPELVADFDTLIPVQDQNENSNLIASKFGTAIAFVSKVQAAYRHDKRRYISFLDLLNRYRKSPDMSYREVFIQVCNLFHDREDLIVEFAKFLPDSSISMTTEADNARRLKGCLMAFFLVLDDSAISYEEVTQPNPKNYLQAVRVAYGSHSKEYAEFLQLMKDFNNRRTNIQAAYRHDERRYKSFLDLMARYRNSTDMKPVEVYKQVCNLFHDRQDLIVEFTRFLPDPSHSMTTEADNERKLNRRYIKWRKGGVICLMAFSLVLSLVLAFGMGIGLGNYQSES</sequence>
<protein>
    <submittedName>
        <fullName evidence="1">Uncharacterized protein</fullName>
    </submittedName>
</protein>
<dbReference type="EMBL" id="CM037159">
    <property type="protein sequence ID" value="KAH7865677.1"/>
    <property type="molecule type" value="Genomic_DNA"/>
</dbReference>
<proteinExistence type="predicted"/>
<reference evidence="1 2" key="1">
    <citation type="journal article" date="2021" name="Hortic Res">
        <title>High-quality reference genome and annotation aids understanding of berry development for evergreen blueberry (Vaccinium darrowii).</title>
        <authorList>
            <person name="Yu J."/>
            <person name="Hulse-Kemp A.M."/>
            <person name="Babiker E."/>
            <person name="Staton M."/>
        </authorList>
    </citation>
    <scope>NUCLEOTIDE SEQUENCE [LARGE SCALE GENOMIC DNA]</scope>
    <source>
        <strain evidence="2">cv. NJ 8807/NJ 8810</strain>
        <tissue evidence="1">Young leaf</tissue>
    </source>
</reference>
<evidence type="ECO:0000313" key="1">
    <source>
        <dbReference type="EMBL" id="KAH7865677.1"/>
    </source>
</evidence>
<evidence type="ECO:0000313" key="2">
    <source>
        <dbReference type="Proteomes" id="UP000828048"/>
    </source>
</evidence>
<organism evidence="1 2">
    <name type="scientific">Vaccinium darrowii</name>
    <dbReference type="NCBI Taxonomy" id="229202"/>
    <lineage>
        <taxon>Eukaryota</taxon>
        <taxon>Viridiplantae</taxon>
        <taxon>Streptophyta</taxon>
        <taxon>Embryophyta</taxon>
        <taxon>Tracheophyta</taxon>
        <taxon>Spermatophyta</taxon>
        <taxon>Magnoliopsida</taxon>
        <taxon>eudicotyledons</taxon>
        <taxon>Gunneridae</taxon>
        <taxon>Pentapetalae</taxon>
        <taxon>asterids</taxon>
        <taxon>Ericales</taxon>
        <taxon>Ericaceae</taxon>
        <taxon>Vaccinioideae</taxon>
        <taxon>Vaccinieae</taxon>
        <taxon>Vaccinium</taxon>
    </lineage>
</organism>
<gene>
    <name evidence="1" type="ORF">Vadar_009720</name>
</gene>
<dbReference type="Proteomes" id="UP000828048">
    <property type="component" value="Chromosome 9"/>
</dbReference>
<accession>A0ACB7ZIJ3</accession>